<evidence type="ECO:0000313" key="1">
    <source>
        <dbReference type="EMBL" id="KRN83382.1"/>
    </source>
</evidence>
<dbReference type="EMBL" id="JQBY01000002">
    <property type="protein sequence ID" value="KRN83382.1"/>
    <property type="molecule type" value="Genomic_DNA"/>
</dbReference>
<evidence type="ECO:0000313" key="2">
    <source>
        <dbReference type="Proteomes" id="UP000051749"/>
    </source>
</evidence>
<dbReference type="AlphaFoldDB" id="A0A0R2K6B2"/>
<sequence length="64" mass="7082">MAKPRSKQPDNEPIDGKVVFEIVVGAKKIDEQGSIDSLCDHASNVTKDFHINTSIIDQFLLKEA</sequence>
<proteinExistence type="predicted"/>
<name>A0A0R2K6B2_9LACO</name>
<accession>A0A0R2K6B2</accession>
<organism evidence="1 2">
    <name type="scientific">Pediococcus ethanolidurans</name>
    <dbReference type="NCBI Taxonomy" id="319653"/>
    <lineage>
        <taxon>Bacteria</taxon>
        <taxon>Bacillati</taxon>
        <taxon>Bacillota</taxon>
        <taxon>Bacilli</taxon>
        <taxon>Lactobacillales</taxon>
        <taxon>Lactobacillaceae</taxon>
        <taxon>Pediococcus</taxon>
    </lineage>
</organism>
<reference evidence="1 2" key="1">
    <citation type="journal article" date="2015" name="Genome Announc.">
        <title>Expanding the biotechnology potential of lactobacilli through comparative genomics of 213 strains and associated genera.</title>
        <authorList>
            <person name="Sun Z."/>
            <person name="Harris H.M."/>
            <person name="McCann A."/>
            <person name="Guo C."/>
            <person name="Argimon S."/>
            <person name="Zhang W."/>
            <person name="Yang X."/>
            <person name="Jeffery I.B."/>
            <person name="Cooney J.C."/>
            <person name="Kagawa T.F."/>
            <person name="Liu W."/>
            <person name="Song Y."/>
            <person name="Salvetti E."/>
            <person name="Wrobel A."/>
            <person name="Rasinkangas P."/>
            <person name="Parkhill J."/>
            <person name="Rea M.C."/>
            <person name="O'Sullivan O."/>
            <person name="Ritari J."/>
            <person name="Douillard F.P."/>
            <person name="Paul Ross R."/>
            <person name="Yang R."/>
            <person name="Briner A.E."/>
            <person name="Felis G.E."/>
            <person name="de Vos W.M."/>
            <person name="Barrangou R."/>
            <person name="Klaenhammer T.R."/>
            <person name="Caufield P.W."/>
            <person name="Cui Y."/>
            <person name="Zhang H."/>
            <person name="O'Toole P.W."/>
        </authorList>
    </citation>
    <scope>NUCLEOTIDE SEQUENCE [LARGE SCALE GENOMIC DNA]</scope>
    <source>
        <strain evidence="1 2">DSM 22301</strain>
    </source>
</reference>
<protein>
    <submittedName>
        <fullName evidence="1">Uncharacterized protein</fullName>
    </submittedName>
</protein>
<comment type="caution">
    <text evidence="1">The sequence shown here is derived from an EMBL/GenBank/DDBJ whole genome shotgun (WGS) entry which is preliminary data.</text>
</comment>
<gene>
    <name evidence="1" type="ORF">IV87_GL000811</name>
</gene>
<dbReference type="Proteomes" id="UP000051749">
    <property type="component" value="Unassembled WGS sequence"/>
</dbReference>